<protein>
    <recommendedName>
        <fullName evidence="3">Flavodoxin</fullName>
    </recommendedName>
</protein>
<dbReference type="EMBL" id="BJOV01000003">
    <property type="protein sequence ID" value="GEE00947.1"/>
    <property type="molecule type" value="Genomic_DNA"/>
</dbReference>
<dbReference type="Proteomes" id="UP000444960">
    <property type="component" value="Unassembled WGS sequence"/>
</dbReference>
<name>A0A7I9V6N2_9ACTN</name>
<dbReference type="InterPro" id="IPR029039">
    <property type="entry name" value="Flavoprotein-like_sf"/>
</dbReference>
<sequence>MSVLVIVESYFGCTWRIGEAIATAVPDATLLRSDDAPTVVDPSVRLVILGAPTHAFTLPTDSSRTDAARRRSTGADAAHAAGFDASRRGVREWIAAAEIPATARVVTFDTAAGAWAALGRSSRKAARRLRAAGVDAKTGPSFRVTTDDVLRDGECERAAAWAGGLAD</sequence>
<dbReference type="OrthoDB" id="3253043at2"/>
<gene>
    <name evidence="1" type="ORF">nbrc107696_13930</name>
</gene>
<evidence type="ECO:0000313" key="2">
    <source>
        <dbReference type="Proteomes" id="UP000444960"/>
    </source>
</evidence>
<evidence type="ECO:0000313" key="1">
    <source>
        <dbReference type="EMBL" id="GEE00947.1"/>
    </source>
</evidence>
<accession>A0A7I9V6N2</accession>
<organism evidence="1 2">
    <name type="scientific">Gordonia spumicola</name>
    <dbReference type="NCBI Taxonomy" id="589161"/>
    <lineage>
        <taxon>Bacteria</taxon>
        <taxon>Bacillati</taxon>
        <taxon>Actinomycetota</taxon>
        <taxon>Actinomycetes</taxon>
        <taxon>Mycobacteriales</taxon>
        <taxon>Gordoniaceae</taxon>
        <taxon>Gordonia</taxon>
    </lineage>
</organism>
<keyword evidence="2" id="KW-1185">Reference proteome</keyword>
<comment type="caution">
    <text evidence="1">The sequence shown here is derived from an EMBL/GenBank/DDBJ whole genome shotgun (WGS) entry which is preliminary data.</text>
</comment>
<evidence type="ECO:0008006" key="3">
    <source>
        <dbReference type="Google" id="ProtNLM"/>
    </source>
</evidence>
<reference evidence="2" key="1">
    <citation type="submission" date="2019-06" db="EMBL/GenBank/DDBJ databases">
        <title>Gordonia isolated from sludge of a wastewater treatment plant.</title>
        <authorList>
            <person name="Tamura T."/>
            <person name="Aoyama K."/>
            <person name="Kang Y."/>
            <person name="Saito S."/>
            <person name="Akiyama N."/>
            <person name="Yazawa K."/>
            <person name="Gonoi T."/>
            <person name="Mikami Y."/>
        </authorList>
    </citation>
    <scope>NUCLEOTIDE SEQUENCE [LARGE SCALE GENOMIC DNA]</scope>
    <source>
        <strain evidence="2">NBRC 107696</strain>
    </source>
</reference>
<dbReference type="AlphaFoldDB" id="A0A7I9V6N2"/>
<dbReference type="RefSeq" id="WP_161894813.1">
    <property type="nucleotide sequence ID" value="NZ_BJOV01000003.1"/>
</dbReference>
<dbReference type="Gene3D" id="3.40.50.360">
    <property type="match status" value="1"/>
</dbReference>
<proteinExistence type="predicted"/>
<dbReference type="SUPFAM" id="SSF52218">
    <property type="entry name" value="Flavoproteins"/>
    <property type="match status" value="1"/>
</dbReference>